<evidence type="ECO:0000313" key="2">
    <source>
        <dbReference type="EMBL" id="RFN52216.1"/>
    </source>
</evidence>
<sequence>MFDIVRDEVEGSGWLHPHLEKLKLPFHSPFSIESKVEETTKPTAPHQFPPSVGPSSGETLQDKTPGLALPGTDLLYFDKLIPERLKARFFDIKVLYTQPLIDAITKKKNDPGDISMKLRYLGLDSDNAELYIVLQCEKKIAKRIRRFFAQAHVEEELLPDFRVLVLDKTLLCLSNDGVTQVYSGMVPEKTVCGLPIELSRGDRSVSCTLGGVIMVENRQKRLYGLIAGHALRTLQASLPMTEDSGYSSGDEYSDSDDDSVTTSDISSNPLDSDIEIQDDDHEQPIINIGTIVHDIFSIPERNNYDWALVELGQEYALPNIVTPNRQAQTSDPVDSQAEIQCYDPSSLETSITKQVILLRQGQSSKAELSFNTSSLMISPGSRFVDAYDIIMKDGSSLSPGDSGLWVIDAKTSRLYGHVVSMDAFGEAQVMPIHCTLQSIRKHLKATRHLFQIRCFFAGCSSGTIMMNQIGAWTAGRIRS</sequence>
<dbReference type="EMBL" id="PXXK01000075">
    <property type="protein sequence ID" value="RFN52216.1"/>
    <property type="molecule type" value="Genomic_DNA"/>
</dbReference>
<proteinExistence type="predicted"/>
<evidence type="ECO:0000256" key="1">
    <source>
        <dbReference type="SAM" id="MobiDB-lite"/>
    </source>
</evidence>
<reference evidence="2 3" key="1">
    <citation type="journal article" date="2018" name="PLoS Pathog.">
        <title>Evolution of structural diversity of trichothecenes, a family of toxins produced by plant pathogenic and entomopathogenic fungi.</title>
        <authorList>
            <person name="Proctor R.H."/>
            <person name="McCormick S.P."/>
            <person name="Kim H.S."/>
            <person name="Cardoza R.E."/>
            <person name="Stanley A.M."/>
            <person name="Lindo L."/>
            <person name="Kelly A."/>
            <person name="Brown D.W."/>
            <person name="Lee T."/>
            <person name="Vaughan M.M."/>
            <person name="Alexander N.J."/>
            <person name="Busman M."/>
            <person name="Gutierrez S."/>
        </authorList>
    </citation>
    <scope>NUCLEOTIDE SEQUENCE [LARGE SCALE GENOMIC DNA]</scope>
    <source>
        <strain evidence="2 3">NRRL 13405</strain>
    </source>
</reference>
<dbReference type="Proteomes" id="UP000265631">
    <property type="component" value="Unassembled WGS sequence"/>
</dbReference>
<comment type="caution">
    <text evidence="2">The sequence shown here is derived from an EMBL/GenBank/DDBJ whole genome shotgun (WGS) entry which is preliminary data.</text>
</comment>
<name>A0A395MWC1_9HYPO</name>
<feature type="region of interest" description="Disordered" evidence="1">
    <location>
        <begin position="36"/>
        <end position="64"/>
    </location>
</feature>
<protein>
    <submittedName>
        <fullName evidence="2">Uncharacterized protein</fullName>
    </submittedName>
</protein>
<accession>A0A395MWC1</accession>
<dbReference type="STRING" id="2594813.A0A395MWC1"/>
<evidence type="ECO:0000313" key="3">
    <source>
        <dbReference type="Proteomes" id="UP000265631"/>
    </source>
</evidence>
<feature type="region of interest" description="Disordered" evidence="1">
    <location>
        <begin position="242"/>
        <end position="275"/>
    </location>
</feature>
<organism evidence="2 3">
    <name type="scientific">Fusarium flagelliforme</name>
    <dbReference type="NCBI Taxonomy" id="2675880"/>
    <lineage>
        <taxon>Eukaryota</taxon>
        <taxon>Fungi</taxon>
        <taxon>Dikarya</taxon>
        <taxon>Ascomycota</taxon>
        <taxon>Pezizomycotina</taxon>
        <taxon>Sordariomycetes</taxon>
        <taxon>Hypocreomycetidae</taxon>
        <taxon>Hypocreales</taxon>
        <taxon>Nectriaceae</taxon>
        <taxon>Fusarium</taxon>
        <taxon>Fusarium incarnatum-equiseti species complex</taxon>
    </lineage>
</organism>
<dbReference type="AlphaFoldDB" id="A0A395MWC1"/>
<gene>
    <name evidence="2" type="ORF">FIE12Z_3484</name>
</gene>
<keyword evidence="3" id="KW-1185">Reference proteome</keyword>
<dbReference type="OrthoDB" id="5865767at2759"/>